<feature type="region of interest" description="Disordered" evidence="1">
    <location>
        <begin position="1"/>
        <end position="57"/>
    </location>
</feature>
<reference evidence="2 3" key="1">
    <citation type="submission" date="2016-10" db="EMBL/GenBank/DDBJ databases">
        <authorList>
            <person name="de Groot N.N."/>
        </authorList>
    </citation>
    <scope>NUCLEOTIDE SEQUENCE [LARGE SCALE GENOMIC DNA]</scope>
    <source>
        <strain evidence="2 3">Nl13</strain>
    </source>
</reference>
<name>A0A1H5Y2G5_NITMU</name>
<accession>A0A1H5Y2G5</accession>
<protein>
    <submittedName>
        <fullName evidence="2">Uncharacterized protein</fullName>
    </submittedName>
</protein>
<evidence type="ECO:0000313" key="2">
    <source>
        <dbReference type="EMBL" id="SEG18171.1"/>
    </source>
</evidence>
<proteinExistence type="predicted"/>
<dbReference type="Proteomes" id="UP000236751">
    <property type="component" value="Unassembled WGS sequence"/>
</dbReference>
<dbReference type="AlphaFoldDB" id="A0A1H5Y2G5"/>
<evidence type="ECO:0000256" key="1">
    <source>
        <dbReference type="SAM" id="MobiDB-lite"/>
    </source>
</evidence>
<dbReference type="OrthoDB" id="7582082at2"/>
<gene>
    <name evidence="2" type="ORF">SAMN05216403_1437</name>
</gene>
<organism evidence="2 3">
    <name type="scientific">Nitrosospira multiformis (strain ATCC 25196 / NCIMB 11849 / C 71)</name>
    <dbReference type="NCBI Taxonomy" id="323848"/>
    <lineage>
        <taxon>Bacteria</taxon>
        <taxon>Pseudomonadati</taxon>
        <taxon>Pseudomonadota</taxon>
        <taxon>Betaproteobacteria</taxon>
        <taxon>Nitrosomonadales</taxon>
        <taxon>Nitrosomonadaceae</taxon>
        <taxon>Nitrosospira</taxon>
    </lineage>
</organism>
<dbReference type="EMBL" id="FNVK01000043">
    <property type="protein sequence ID" value="SEG18171.1"/>
    <property type="molecule type" value="Genomic_DNA"/>
</dbReference>
<sequence>MADVSKLKTLKGRRSNLGDPPSLDEASNNLNAPEIAPAPSLSSKALGGKIDGRTARRTNRTVQFATRVTPDWDARIRAIADREGIKLVEVLERALDYYELKSSR</sequence>
<dbReference type="RefSeq" id="WP_080557728.1">
    <property type="nucleotide sequence ID" value="NC_007617.1"/>
</dbReference>
<evidence type="ECO:0000313" key="3">
    <source>
        <dbReference type="Proteomes" id="UP000236751"/>
    </source>
</evidence>